<dbReference type="GO" id="GO:0016020">
    <property type="term" value="C:membrane"/>
    <property type="evidence" value="ECO:0007669"/>
    <property type="project" value="UniProtKB-SubCell"/>
</dbReference>
<dbReference type="InterPro" id="IPR002293">
    <property type="entry name" value="AA/rel_permease1"/>
</dbReference>
<dbReference type="Gene3D" id="1.20.1740.10">
    <property type="entry name" value="Amino acid/polyamine transporter I"/>
    <property type="match status" value="1"/>
</dbReference>
<dbReference type="AlphaFoldDB" id="A0A1V6UPD8"/>
<evidence type="ECO:0000256" key="3">
    <source>
        <dbReference type="ARBA" id="ARBA00022692"/>
    </source>
</evidence>
<evidence type="ECO:0008006" key="9">
    <source>
        <dbReference type="Google" id="ProtNLM"/>
    </source>
</evidence>
<evidence type="ECO:0000256" key="6">
    <source>
        <dbReference type="SAM" id="Phobius"/>
    </source>
</evidence>
<keyword evidence="5 6" id="KW-0472">Membrane</keyword>
<dbReference type="PANTHER" id="PTHR45649">
    <property type="entry name" value="AMINO-ACID PERMEASE BAT1"/>
    <property type="match status" value="1"/>
</dbReference>
<feature type="transmembrane region" description="Helical" evidence="6">
    <location>
        <begin position="178"/>
        <end position="197"/>
    </location>
</feature>
<feature type="transmembrane region" description="Helical" evidence="6">
    <location>
        <begin position="77"/>
        <end position="97"/>
    </location>
</feature>
<feature type="transmembrane region" description="Helical" evidence="6">
    <location>
        <begin position="29"/>
        <end position="56"/>
    </location>
</feature>
<protein>
    <recommendedName>
        <fullName evidence="9">Amino acid permease/ SLC12A domain-containing protein</fullName>
    </recommendedName>
</protein>
<keyword evidence="2" id="KW-0813">Transport</keyword>
<evidence type="ECO:0000313" key="8">
    <source>
        <dbReference type="Proteomes" id="UP000191500"/>
    </source>
</evidence>
<feature type="transmembrane region" description="Helical" evidence="6">
    <location>
        <begin position="144"/>
        <end position="166"/>
    </location>
</feature>
<proteinExistence type="predicted"/>
<dbReference type="PANTHER" id="PTHR45649:SF11">
    <property type="entry name" value="TRANSPORTER, PUTATIVE (EUROFUNG)-RELATED"/>
    <property type="match status" value="1"/>
</dbReference>
<keyword evidence="3 6" id="KW-0812">Transmembrane</keyword>
<gene>
    <name evidence="7" type="ORF">PENCOP_c006G07940</name>
</gene>
<dbReference type="EMBL" id="MDDG01000006">
    <property type="protein sequence ID" value="OQE40286.1"/>
    <property type="molecule type" value="Genomic_DNA"/>
</dbReference>
<evidence type="ECO:0000256" key="1">
    <source>
        <dbReference type="ARBA" id="ARBA00004141"/>
    </source>
</evidence>
<keyword evidence="4 6" id="KW-1133">Transmembrane helix</keyword>
<evidence type="ECO:0000256" key="4">
    <source>
        <dbReference type="ARBA" id="ARBA00022989"/>
    </source>
</evidence>
<keyword evidence="8" id="KW-1185">Reference proteome</keyword>
<accession>A0A1V6UPD8</accession>
<evidence type="ECO:0000256" key="2">
    <source>
        <dbReference type="ARBA" id="ARBA00022448"/>
    </source>
</evidence>
<name>A0A1V6UPD8_9EURO</name>
<reference evidence="8" key="1">
    <citation type="journal article" date="2017" name="Nat. Microbiol.">
        <title>Global analysis of biosynthetic gene clusters reveals vast potential of secondary metabolite production in Penicillium species.</title>
        <authorList>
            <person name="Nielsen J.C."/>
            <person name="Grijseels S."/>
            <person name="Prigent S."/>
            <person name="Ji B."/>
            <person name="Dainat J."/>
            <person name="Nielsen K.F."/>
            <person name="Frisvad J.C."/>
            <person name="Workman M."/>
            <person name="Nielsen J."/>
        </authorList>
    </citation>
    <scope>NUCLEOTIDE SEQUENCE [LARGE SCALE GENOMIC DNA]</scope>
    <source>
        <strain evidence="8">IBT 31321</strain>
    </source>
</reference>
<dbReference type="Pfam" id="PF13520">
    <property type="entry name" value="AA_permease_2"/>
    <property type="match status" value="1"/>
</dbReference>
<dbReference type="GO" id="GO:0022857">
    <property type="term" value="F:transmembrane transporter activity"/>
    <property type="evidence" value="ECO:0007669"/>
    <property type="project" value="InterPro"/>
</dbReference>
<comment type="subcellular location">
    <subcellularLocation>
        <location evidence="1">Membrane</location>
        <topology evidence="1">Multi-pass membrane protein</topology>
    </subcellularLocation>
</comment>
<comment type="caution">
    <text evidence="7">The sequence shown here is derived from an EMBL/GenBank/DDBJ whole genome shotgun (WGS) entry which is preliminary data.</text>
</comment>
<sequence>MKDMDRVMNAGNPAVELLYQTTGSTRVTVALSVLLTIYIACLPPQLVSFGRLAWAFARDRGTPLPDFFDKIDKQLQFPLRTTIASMGFAAIYGLIYLASTTAFNSIITSTVTLLHLSYAIPQAIHATRDRAQCLPKRPLDLGRWGYICNIFAPLWITVVGVMVCFPPTVSVTLGSMNYTAPILVGLFLIILVFWVLIGDEFKGPNIDWEMLNLKNEASSDASTGLVEPNINRTTSLDL</sequence>
<organism evidence="7 8">
    <name type="scientific">Penicillium coprophilum</name>
    <dbReference type="NCBI Taxonomy" id="36646"/>
    <lineage>
        <taxon>Eukaryota</taxon>
        <taxon>Fungi</taxon>
        <taxon>Dikarya</taxon>
        <taxon>Ascomycota</taxon>
        <taxon>Pezizomycotina</taxon>
        <taxon>Eurotiomycetes</taxon>
        <taxon>Eurotiomycetidae</taxon>
        <taxon>Eurotiales</taxon>
        <taxon>Aspergillaceae</taxon>
        <taxon>Penicillium</taxon>
    </lineage>
</organism>
<evidence type="ECO:0000256" key="5">
    <source>
        <dbReference type="ARBA" id="ARBA00023136"/>
    </source>
</evidence>
<dbReference type="STRING" id="36646.A0A1V6UPD8"/>
<evidence type="ECO:0000313" key="7">
    <source>
        <dbReference type="EMBL" id="OQE40286.1"/>
    </source>
</evidence>
<dbReference type="Proteomes" id="UP000191500">
    <property type="component" value="Unassembled WGS sequence"/>
</dbReference>